<accession>A0AAV1T827</accession>
<evidence type="ECO:0000313" key="1">
    <source>
        <dbReference type="EMBL" id="CAK7902283.1"/>
    </source>
</evidence>
<sequence length="69" mass="7714">MARAVRSCDECESGAMQSGKTPFKVQASESNYCQCISSCHSRTGLLVFNQMCIGENVDVHYHEELTTFF</sequence>
<proteinExistence type="predicted"/>
<dbReference type="Proteomes" id="UP001162060">
    <property type="component" value="Unassembled WGS sequence"/>
</dbReference>
<comment type="caution">
    <text evidence="1">The sequence shown here is derived from an EMBL/GenBank/DDBJ whole genome shotgun (WGS) entry which is preliminary data.</text>
</comment>
<dbReference type="AlphaFoldDB" id="A0AAV1T827"/>
<reference evidence="1" key="1">
    <citation type="submission" date="2024-01" db="EMBL/GenBank/DDBJ databases">
        <authorList>
            <person name="Webb A."/>
        </authorList>
    </citation>
    <scope>NUCLEOTIDE SEQUENCE</scope>
    <source>
        <strain evidence="1">Pm1</strain>
    </source>
</reference>
<organism evidence="1 2">
    <name type="scientific">Peronospora matthiolae</name>
    <dbReference type="NCBI Taxonomy" id="2874970"/>
    <lineage>
        <taxon>Eukaryota</taxon>
        <taxon>Sar</taxon>
        <taxon>Stramenopiles</taxon>
        <taxon>Oomycota</taxon>
        <taxon>Peronosporomycetes</taxon>
        <taxon>Peronosporales</taxon>
        <taxon>Peronosporaceae</taxon>
        <taxon>Peronospora</taxon>
    </lineage>
</organism>
<dbReference type="EMBL" id="CAKLBY020000024">
    <property type="protein sequence ID" value="CAK7902283.1"/>
    <property type="molecule type" value="Genomic_DNA"/>
</dbReference>
<name>A0AAV1T827_9STRA</name>
<gene>
    <name evidence="1" type="ORF">PM001_LOCUS2478</name>
</gene>
<evidence type="ECO:0000313" key="2">
    <source>
        <dbReference type="Proteomes" id="UP001162060"/>
    </source>
</evidence>
<protein>
    <submittedName>
        <fullName evidence="1">Uncharacterized protein</fullName>
    </submittedName>
</protein>